<accession>A0A9D4QJA7</accession>
<evidence type="ECO:0000313" key="2">
    <source>
        <dbReference type="Proteomes" id="UP000828390"/>
    </source>
</evidence>
<evidence type="ECO:0000313" key="1">
    <source>
        <dbReference type="EMBL" id="KAH3833429.1"/>
    </source>
</evidence>
<sequence>MRPCPRADGIATRKCEYSSASTPPYWGHPDMSNCVSQSFTDIKTKTKRLFENKVSSADILEIAKDIRRSIFNQSGVLLYAGDLTVATDSVHVIAQAIKNIDAVEANLIEITQTYGAAIGSIIDPKLSDVWTYTSAQGYLDSKVTSILSSVEQLSTHVAEHAANLRTARRKRETFQETTLFEGIDNNLSSLTLTPLTHPTLGERLQSSYHKRFLTSPS</sequence>
<comment type="caution">
    <text evidence="1">The sequence shown here is derived from an EMBL/GenBank/DDBJ whole genome shotgun (WGS) entry which is preliminary data.</text>
</comment>
<protein>
    <submittedName>
        <fullName evidence="1">Uncharacterized protein</fullName>
    </submittedName>
</protein>
<keyword evidence="2" id="KW-1185">Reference proteome</keyword>
<reference evidence="1" key="2">
    <citation type="submission" date="2020-11" db="EMBL/GenBank/DDBJ databases">
        <authorList>
            <person name="McCartney M.A."/>
            <person name="Auch B."/>
            <person name="Kono T."/>
            <person name="Mallez S."/>
            <person name="Becker A."/>
            <person name="Gohl D.M."/>
            <person name="Silverstein K.A.T."/>
            <person name="Koren S."/>
            <person name="Bechman K.B."/>
            <person name="Herman A."/>
            <person name="Abrahante J.E."/>
            <person name="Garbe J."/>
        </authorList>
    </citation>
    <scope>NUCLEOTIDE SEQUENCE</scope>
    <source>
        <strain evidence="1">Duluth1</strain>
        <tissue evidence="1">Whole animal</tissue>
    </source>
</reference>
<proteinExistence type="predicted"/>
<reference evidence="1" key="1">
    <citation type="journal article" date="2019" name="bioRxiv">
        <title>The Genome of the Zebra Mussel, Dreissena polymorpha: A Resource for Invasive Species Research.</title>
        <authorList>
            <person name="McCartney M.A."/>
            <person name="Auch B."/>
            <person name="Kono T."/>
            <person name="Mallez S."/>
            <person name="Zhang Y."/>
            <person name="Obille A."/>
            <person name="Becker A."/>
            <person name="Abrahante J.E."/>
            <person name="Garbe J."/>
            <person name="Badalamenti J.P."/>
            <person name="Herman A."/>
            <person name="Mangelson H."/>
            <person name="Liachko I."/>
            <person name="Sullivan S."/>
            <person name="Sone E.D."/>
            <person name="Koren S."/>
            <person name="Silverstein K.A.T."/>
            <person name="Beckman K.B."/>
            <person name="Gohl D.M."/>
        </authorList>
    </citation>
    <scope>NUCLEOTIDE SEQUENCE</scope>
    <source>
        <strain evidence="1">Duluth1</strain>
        <tissue evidence="1">Whole animal</tissue>
    </source>
</reference>
<organism evidence="1 2">
    <name type="scientific">Dreissena polymorpha</name>
    <name type="common">Zebra mussel</name>
    <name type="synonym">Mytilus polymorpha</name>
    <dbReference type="NCBI Taxonomy" id="45954"/>
    <lineage>
        <taxon>Eukaryota</taxon>
        <taxon>Metazoa</taxon>
        <taxon>Spiralia</taxon>
        <taxon>Lophotrochozoa</taxon>
        <taxon>Mollusca</taxon>
        <taxon>Bivalvia</taxon>
        <taxon>Autobranchia</taxon>
        <taxon>Heteroconchia</taxon>
        <taxon>Euheterodonta</taxon>
        <taxon>Imparidentia</taxon>
        <taxon>Neoheterodontei</taxon>
        <taxon>Myida</taxon>
        <taxon>Dreissenoidea</taxon>
        <taxon>Dreissenidae</taxon>
        <taxon>Dreissena</taxon>
    </lineage>
</organism>
<dbReference type="AlphaFoldDB" id="A0A9D4QJA7"/>
<gene>
    <name evidence="1" type="ORF">DPMN_106739</name>
</gene>
<dbReference type="EMBL" id="JAIWYP010000004">
    <property type="protein sequence ID" value="KAH3833429.1"/>
    <property type="molecule type" value="Genomic_DNA"/>
</dbReference>
<dbReference type="Proteomes" id="UP000828390">
    <property type="component" value="Unassembled WGS sequence"/>
</dbReference>
<name>A0A9D4QJA7_DREPO</name>